<keyword evidence="4" id="KW-1185">Reference proteome</keyword>
<dbReference type="InterPro" id="IPR052380">
    <property type="entry name" value="Viral_DNA_packaging_terminase"/>
</dbReference>
<proteinExistence type="predicted"/>
<dbReference type="PANTHER" id="PTHR39184:SF1">
    <property type="entry name" value="PBSX PHAGE TERMINASE LARGE SUBUNIT"/>
    <property type="match status" value="1"/>
</dbReference>
<name>A0A088GHC8_9LACO</name>
<sequence>MAIRLSDLIAPSFFDAYRDLQDEAYTHWWFQGGRGSTKSSFVSVLLIKGIMTDSTANVVVLRQVADTLRGSVFEQYQWAIDKLGVSHLWKTRVNPLELEYRPTGQRIVFKGADKPAKLKSIKFKRGYAKYIHYEEVAEFKGSEAIRSINQSIIRGGKSQMAIYTYNPPKSATNWVNAYVTEQATRSDTYVHSSTYLTVPPEWLGEAFIAEAEETKRINPTVYEHEYLGNVVGTGAEVFTNITSRELSDEEHATFDKIYRGLDFGFAADPLAYVEWYYDKARKRLYAVSEVFGTGLSNERSVRDISNINKMNELVIADSAEPRTIAEFRDKGLKVRPAKKGPGSVEHGIKWLQDLNEIIIDPARTPNIHREFTGYELETDANGNLRGQYPDKNNHSIDATRYAIEQIATRAKFLL</sequence>
<feature type="domain" description="Phage terminase large subunit N-terminal" evidence="1">
    <location>
        <begin position="30"/>
        <end position="228"/>
    </location>
</feature>
<dbReference type="KEGG" id="wct:WS74_0823"/>
<accession>A0A088GHC8</accession>
<gene>
    <name evidence="3" type="ORF">WS74_0823</name>
</gene>
<dbReference type="Pfam" id="PF04466">
    <property type="entry name" value="Terminase_3"/>
    <property type="match status" value="1"/>
</dbReference>
<dbReference type="EMBL" id="CP009223">
    <property type="protein sequence ID" value="AIM63075.1"/>
    <property type="molecule type" value="Genomic_DNA"/>
</dbReference>
<evidence type="ECO:0000313" key="3">
    <source>
        <dbReference type="EMBL" id="AIM63075.1"/>
    </source>
</evidence>
<dbReference type="NCBIfam" id="TIGR01547">
    <property type="entry name" value="phage_term_2"/>
    <property type="match status" value="1"/>
</dbReference>
<evidence type="ECO:0000313" key="4">
    <source>
        <dbReference type="Proteomes" id="UP000029079"/>
    </source>
</evidence>
<dbReference type="InterPro" id="IPR006437">
    <property type="entry name" value="Phage_terminase_lsu"/>
</dbReference>
<dbReference type="STRING" id="759620.WS105_0622"/>
<organism evidence="3 4">
    <name type="scientific">Weissella ceti</name>
    <dbReference type="NCBI Taxonomy" id="759620"/>
    <lineage>
        <taxon>Bacteria</taxon>
        <taxon>Bacillati</taxon>
        <taxon>Bacillota</taxon>
        <taxon>Bacilli</taxon>
        <taxon>Lactobacillales</taxon>
        <taxon>Lactobacillaceae</taxon>
        <taxon>Weissella</taxon>
    </lineage>
</organism>
<feature type="domain" description="Phage terminase large subunit C-terminal" evidence="2">
    <location>
        <begin position="262"/>
        <end position="404"/>
    </location>
</feature>
<dbReference type="InterPro" id="IPR035413">
    <property type="entry name" value="Terminase_L_C"/>
</dbReference>
<dbReference type="InterPro" id="IPR035412">
    <property type="entry name" value="Terminase_L_N"/>
</dbReference>
<protein>
    <submittedName>
        <fullName evidence="3">Putative terminase large subunit phage</fullName>
    </submittedName>
</protein>
<dbReference type="AlphaFoldDB" id="A0A088GHC8"/>
<dbReference type="RefSeq" id="WP_038536243.1">
    <property type="nucleotide sequence ID" value="NZ_CP009223.1"/>
</dbReference>
<evidence type="ECO:0000259" key="1">
    <source>
        <dbReference type="Pfam" id="PF04466"/>
    </source>
</evidence>
<dbReference type="Proteomes" id="UP000029079">
    <property type="component" value="Chromosome"/>
</dbReference>
<dbReference type="Pfam" id="PF17288">
    <property type="entry name" value="Terminase_3C"/>
    <property type="match status" value="1"/>
</dbReference>
<dbReference type="InterPro" id="IPR027417">
    <property type="entry name" value="P-loop_NTPase"/>
</dbReference>
<evidence type="ECO:0000259" key="2">
    <source>
        <dbReference type="Pfam" id="PF17288"/>
    </source>
</evidence>
<dbReference type="Gene3D" id="3.40.50.300">
    <property type="entry name" value="P-loop containing nucleotide triphosphate hydrolases"/>
    <property type="match status" value="1"/>
</dbReference>
<dbReference type="PANTHER" id="PTHR39184">
    <property type="match status" value="1"/>
</dbReference>
<dbReference type="Gene3D" id="3.30.420.280">
    <property type="match status" value="1"/>
</dbReference>
<reference evidence="4" key="2">
    <citation type="submission" date="2014-08" db="EMBL/GenBank/DDBJ databases">
        <title>Complete genome of Weissella ceti strain WS74 isolated from diseased rainbow trout in Brazil.</title>
        <authorList>
            <person name="Figueiredo H.C.P."/>
            <person name="Leal C.A.G."/>
            <person name="Pereira F.L."/>
            <person name="Soares S.C."/>
            <person name="Dorella F.A."/>
            <person name="Carvalho A.F."/>
            <person name="Azevedo V.A.C."/>
        </authorList>
    </citation>
    <scope>NUCLEOTIDE SEQUENCE [LARGE SCALE GENOMIC DNA]</scope>
    <source>
        <strain evidence="4">WS74</strain>
    </source>
</reference>
<reference evidence="3 4" key="1">
    <citation type="journal article" date="2014" name="Genome Announc.">
        <title>Complete Genome Sequences of Fish Pathogenic Weissella ceti Strains WS74 and WS105.</title>
        <authorList>
            <person name="Figueiredo H.C."/>
            <person name="Leal C.A."/>
            <person name="Dorella F.A."/>
            <person name="Carvalho A.F."/>
            <person name="Soares S.C."/>
            <person name="Pereira F.L."/>
            <person name="Azevedo V.A."/>
        </authorList>
    </citation>
    <scope>NUCLEOTIDE SEQUENCE [LARGE SCALE GENOMIC DNA]</scope>
    <source>
        <strain evidence="3 4">WS74</strain>
    </source>
</reference>